<sequence length="291" mass="31939">MQQRKESTSNGKKVMEGSIELTGILLTTLQDAARLSPVPGLSDAASLALGILKMVETAQGNSEAFKKLAKDACGLVYTVVCSVQEMQYRKETIDKSLFDNTDELVKNLHSIQKFAEKEGRRGKLMRLLRYQSDMGKIQGYREMLRQSLDIFGLQSNISMRDSVARMMEQQEQILADMQRQRRTVDTSKNSSGSSARPKHSRSSTSSSAPSSIATPALPKLRTAFGNIQLHSPTGASTFTSIAGDKIDNDNSSTVANTNSGNTTSTTITGAYNNSSYRGYGREYIVLIVIHY</sequence>
<evidence type="ECO:0000313" key="3">
    <source>
        <dbReference type="Proteomes" id="UP000308652"/>
    </source>
</evidence>
<gene>
    <name evidence="2" type="ORF">BDQ12DRAFT_611426</name>
</gene>
<dbReference type="Proteomes" id="UP000308652">
    <property type="component" value="Unassembled WGS sequence"/>
</dbReference>
<dbReference type="Gene3D" id="1.20.930.20">
    <property type="entry name" value="Adaptor protein Cbl, N-terminal domain"/>
    <property type="match status" value="1"/>
</dbReference>
<protein>
    <submittedName>
        <fullName evidence="2">Uncharacterized protein</fullName>
    </submittedName>
</protein>
<evidence type="ECO:0000313" key="2">
    <source>
        <dbReference type="EMBL" id="TFK35758.1"/>
    </source>
</evidence>
<dbReference type="InterPro" id="IPR059179">
    <property type="entry name" value="MLKL-like_MCAfunc"/>
</dbReference>
<dbReference type="EMBL" id="ML213619">
    <property type="protein sequence ID" value="TFK35758.1"/>
    <property type="molecule type" value="Genomic_DNA"/>
</dbReference>
<accession>A0A5C3LUX9</accession>
<dbReference type="CDD" id="cd21037">
    <property type="entry name" value="MLKL_NTD"/>
    <property type="match status" value="1"/>
</dbReference>
<name>A0A5C3LUX9_9AGAR</name>
<dbReference type="AlphaFoldDB" id="A0A5C3LUX9"/>
<reference evidence="2 3" key="1">
    <citation type="journal article" date="2019" name="Nat. Ecol. Evol.">
        <title>Megaphylogeny resolves global patterns of mushroom evolution.</title>
        <authorList>
            <person name="Varga T."/>
            <person name="Krizsan K."/>
            <person name="Foldi C."/>
            <person name="Dima B."/>
            <person name="Sanchez-Garcia M."/>
            <person name="Sanchez-Ramirez S."/>
            <person name="Szollosi G.J."/>
            <person name="Szarkandi J.G."/>
            <person name="Papp V."/>
            <person name="Albert L."/>
            <person name="Andreopoulos W."/>
            <person name="Angelini C."/>
            <person name="Antonin V."/>
            <person name="Barry K.W."/>
            <person name="Bougher N.L."/>
            <person name="Buchanan P."/>
            <person name="Buyck B."/>
            <person name="Bense V."/>
            <person name="Catcheside P."/>
            <person name="Chovatia M."/>
            <person name="Cooper J."/>
            <person name="Damon W."/>
            <person name="Desjardin D."/>
            <person name="Finy P."/>
            <person name="Geml J."/>
            <person name="Haridas S."/>
            <person name="Hughes K."/>
            <person name="Justo A."/>
            <person name="Karasinski D."/>
            <person name="Kautmanova I."/>
            <person name="Kiss B."/>
            <person name="Kocsube S."/>
            <person name="Kotiranta H."/>
            <person name="LaButti K.M."/>
            <person name="Lechner B.E."/>
            <person name="Liimatainen K."/>
            <person name="Lipzen A."/>
            <person name="Lukacs Z."/>
            <person name="Mihaltcheva S."/>
            <person name="Morgado L.N."/>
            <person name="Niskanen T."/>
            <person name="Noordeloos M.E."/>
            <person name="Ohm R.A."/>
            <person name="Ortiz-Santana B."/>
            <person name="Ovrebo C."/>
            <person name="Racz N."/>
            <person name="Riley R."/>
            <person name="Savchenko A."/>
            <person name="Shiryaev A."/>
            <person name="Soop K."/>
            <person name="Spirin V."/>
            <person name="Szebenyi C."/>
            <person name="Tomsovsky M."/>
            <person name="Tulloss R.E."/>
            <person name="Uehling J."/>
            <person name="Grigoriev I.V."/>
            <person name="Vagvolgyi C."/>
            <person name="Papp T."/>
            <person name="Martin F.M."/>
            <person name="Miettinen O."/>
            <person name="Hibbett D.S."/>
            <person name="Nagy L.G."/>
        </authorList>
    </citation>
    <scope>NUCLEOTIDE SEQUENCE [LARGE SCALE GENOMIC DNA]</scope>
    <source>
        <strain evidence="2 3">CBS 166.37</strain>
    </source>
</reference>
<evidence type="ECO:0000256" key="1">
    <source>
        <dbReference type="SAM" id="MobiDB-lite"/>
    </source>
</evidence>
<dbReference type="InterPro" id="IPR036537">
    <property type="entry name" value="Adaptor_Cbl_N_dom_sf"/>
</dbReference>
<keyword evidence="3" id="KW-1185">Reference proteome</keyword>
<dbReference type="GO" id="GO:0007166">
    <property type="term" value="P:cell surface receptor signaling pathway"/>
    <property type="evidence" value="ECO:0007669"/>
    <property type="project" value="InterPro"/>
</dbReference>
<organism evidence="2 3">
    <name type="scientific">Crucibulum laeve</name>
    <dbReference type="NCBI Taxonomy" id="68775"/>
    <lineage>
        <taxon>Eukaryota</taxon>
        <taxon>Fungi</taxon>
        <taxon>Dikarya</taxon>
        <taxon>Basidiomycota</taxon>
        <taxon>Agaricomycotina</taxon>
        <taxon>Agaricomycetes</taxon>
        <taxon>Agaricomycetidae</taxon>
        <taxon>Agaricales</taxon>
        <taxon>Agaricineae</taxon>
        <taxon>Nidulariaceae</taxon>
        <taxon>Crucibulum</taxon>
    </lineage>
</organism>
<feature type="region of interest" description="Disordered" evidence="1">
    <location>
        <begin position="176"/>
        <end position="213"/>
    </location>
</feature>
<feature type="compositionally biased region" description="Low complexity" evidence="1">
    <location>
        <begin position="202"/>
        <end position="213"/>
    </location>
</feature>
<proteinExistence type="predicted"/>
<dbReference type="OrthoDB" id="192148at2759"/>